<sequence>MIHKKVVIIGGGISGVKAAIDLYQAGITDTIIVESRDRLGGRLWTINSEKTRGLKFDMGASWFHDTLNNPLFERAIKSKIVKYHFDDGKCQYVSQDDGDVPSWKFQTIVDEMMSYFKLAYDKDPSKPDVSLKRLCEEYMHKYKDRLTEEQKQYALGVIRALAELYHGETWDTLSGKYCFANMNQHVGRRAFVENGYYNVFQTVLKELPREYLNHNVKLNAHVDKIDYSNPSKVIVHLFDGRSYSCDYLICTIPQSILQITDPKDSCYLKWEPTLPPPLQKVLPDIHFGSLGKLVFEFNECFWPEDVERFYAITNTTSKPDLLGDLSFNAWDFPSVIVNYQALMRLPSLVILTQNPLSKYIERLAKEDKQQDIWKLFKPVLEQASLVPKGHQIPDPVAIYNSPWNGEYLTRGSYGTTPVGMNDPYKINQILNQGFQNRIRFAGAETMNGSANGCAHGGWFSGEREARFIIESEKKAKL</sequence>
<gene>
    <name evidence="2" type="ORF">SPAPADRAFT_72688</name>
</gene>
<keyword evidence="3" id="KW-1185">Reference proteome</keyword>
<dbReference type="Gene3D" id="3.90.660.10">
    <property type="match status" value="1"/>
</dbReference>
<dbReference type="Proteomes" id="UP000000709">
    <property type="component" value="Unassembled WGS sequence"/>
</dbReference>
<accession>G3ASX5</accession>
<dbReference type="HOGENOM" id="CLU_004498_10_1_1"/>
<organism evidence="3">
    <name type="scientific">Spathaspora passalidarum (strain NRRL Y-27907 / 11-Y1)</name>
    <dbReference type="NCBI Taxonomy" id="619300"/>
    <lineage>
        <taxon>Eukaryota</taxon>
        <taxon>Fungi</taxon>
        <taxon>Dikarya</taxon>
        <taxon>Ascomycota</taxon>
        <taxon>Saccharomycotina</taxon>
        <taxon>Pichiomycetes</taxon>
        <taxon>Debaryomycetaceae</taxon>
        <taxon>Spathaspora</taxon>
    </lineage>
</organism>
<dbReference type="InParanoid" id="G3ASX5"/>
<reference evidence="2 3" key="1">
    <citation type="journal article" date="2011" name="Proc. Natl. Acad. Sci. U.S.A.">
        <title>Comparative genomics of xylose-fermenting fungi for enhanced biofuel production.</title>
        <authorList>
            <person name="Wohlbach D.J."/>
            <person name="Kuo A."/>
            <person name="Sato T.K."/>
            <person name="Potts K.M."/>
            <person name="Salamov A.A."/>
            <person name="LaButti K.M."/>
            <person name="Sun H."/>
            <person name="Clum A."/>
            <person name="Pangilinan J.L."/>
            <person name="Lindquist E.A."/>
            <person name="Lucas S."/>
            <person name="Lapidus A."/>
            <person name="Jin M."/>
            <person name="Gunawan C."/>
            <person name="Balan V."/>
            <person name="Dale B.E."/>
            <person name="Jeffries T.W."/>
            <person name="Zinkel R."/>
            <person name="Barry K.W."/>
            <person name="Grigoriev I.V."/>
            <person name="Gasch A.P."/>
        </authorList>
    </citation>
    <scope>NUCLEOTIDE SEQUENCE [LARGE SCALE GENOMIC DNA]</scope>
    <source>
        <strain evidence="3">NRRL Y-27907 / 11-Y1</strain>
    </source>
</reference>
<dbReference type="eggNOG" id="KOG0029">
    <property type="taxonomic scope" value="Eukaryota"/>
</dbReference>
<evidence type="ECO:0000259" key="1">
    <source>
        <dbReference type="Pfam" id="PF01593"/>
    </source>
</evidence>
<dbReference type="EMBL" id="GL996504">
    <property type="protein sequence ID" value="EGW30757.1"/>
    <property type="molecule type" value="Genomic_DNA"/>
</dbReference>
<evidence type="ECO:0000313" key="3">
    <source>
        <dbReference type="Proteomes" id="UP000000709"/>
    </source>
</evidence>
<dbReference type="SUPFAM" id="SSF54373">
    <property type="entry name" value="FAD-linked reductases, C-terminal domain"/>
    <property type="match status" value="1"/>
</dbReference>
<dbReference type="AlphaFoldDB" id="G3ASX5"/>
<evidence type="ECO:0000313" key="2">
    <source>
        <dbReference type="EMBL" id="EGW30757.1"/>
    </source>
</evidence>
<dbReference type="PANTHER" id="PTHR10742">
    <property type="entry name" value="FLAVIN MONOAMINE OXIDASE"/>
    <property type="match status" value="1"/>
</dbReference>
<proteinExistence type="predicted"/>
<feature type="domain" description="Amine oxidase" evidence="1">
    <location>
        <begin position="13"/>
        <end position="468"/>
    </location>
</feature>
<dbReference type="SUPFAM" id="SSF51905">
    <property type="entry name" value="FAD/NAD(P)-binding domain"/>
    <property type="match status" value="1"/>
</dbReference>
<dbReference type="InterPro" id="IPR002937">
    <property type="entry name" value="Amino_oxidase"/>
</dbReference>
<dbReference type="Pfam" id="PF01593">
    <property type="entry name" value="Amino_oxidase"/>
    <property type="match status" value="1"/>
</dbReference>
<dbReference type="OMA" id="DELMIRC"/>
<dbReference type="RefSeq" id="XP_007376790.1">
    <property type="nucleotide sequence ID" value="XM_007376728.1"/>
</dbReference>
<dbReference type="OrthoDB" id="5046242at2759"/>
<dbReference type="STRING" id="619300.G3ASX5"/>
<dbReference type="KEGG" id="spaa:SPAPADRAFT_72688"/>
<protein>
    <recommendedName>
        <fullName evidence="1">Amine oxidase domain-containing protein</fullName>
    </recommendedName>
</protein>
<dbReference type="PANTHER" id="PTHR10742:SF410">
    <property type="entry name" value="LYSINE-SPECIFIC HISTONE DEMETHYLASE 2"/>
    <property type="match status" value="1"/>
</dbReference>
<dbReference type="Gene3D" id="3.50.50.60">
    <property type="entry name" value="FAD/NAD(P)-binding domain"/>
    <property type="match status" value="1"/>
</dbReference>
<name>G3ASX5_SPAPN</name>
<dbReference type="InterPro" id="IPR036188">
    <property type="entry name" value="FAD/NAD-bd_sf"/>
</dbReference>
<dbReference type="GeneID" id="18875449"/>
<dbReference type="InterPro" id="IPR050281">
    <property type="entry name" value="Flavin_monoamine_oxidase"/>
</dbReference>
<dbReference type="GO" id="GO:0016491">
    <property type="term" value="F:oxidoreductase activity"/>
    <property type="evidence" value="ECO:0007669"/>
    <property type="project" value="InterPro"/>
</dbReference>